<dbReference type="SFLD" id="SFLDS00003">
    <property type="entry name" value="Haloacid_Dehalogenase"/>
    <property type="match status" value="1"/>
</dbReference>
<protein>
    <submittedName>
        <fullName evidence="2">Haloacid dehalogenase-like hydrolase</fullName>
    </submittedName>
</protein>
<keyword evidence="3" id="KW-1185">Reference proteome</keyword>
<accession>A0ABV5CST1</accession>
<dbReference type="PANTHER" id="PTHR43434:SF1">
    <property type="entry name" value="PHOSPHOGLYCOLATE PHOSPHATASE"/>
    <property type="match status" value="1"/>
</dbReference>
<dbReference type="InterPro" id="IPR036412">
    <property type="entry name" value="HAD-like_sf"/>
</dbReference>
<dbReference type="InterPro" id="IPR050155">
    <property type="entry name" value="HAD-like_hydrolase_sf"/>
</dbReference>
<feature type="compositionally biased region" description="Low complexity" evidence="1">
    <location>
        <begin position="246"/>
        <end position="257"/>
    </location>
</feature>
<evidence type="ECO:0000313" key="3">
    <source>
        <dbReference type="Proteomes" id="UP001582793"/>
    </source>
</evidence>
<sequence length="257" mass="26518">MHPRPPRLIMWDIDRTLIHAGRIAVQAYATAFTAVTGLAWREATVFAGRTDRAVTAEILTGYGVADTAELRATFFARYAEEFAARRHLIAASGRVLPGVPEVLAALADRPHVTQTLVTGNIPAVALAKVAAFGLDGPFDVTVGGYGMDDPVRAELVARSRRLAEAKYGPFAPSDIVVVGDTVHDVEAALAVGVTAIGVATGDTGTDELAAAGAHLVFADLGDVDAVVARLAGDLPPASPPSPRRPAPSGSAEPAGTA</sequence>
<comment type="caution">
    <text evidence="2">The sequence shown here is derived from an EMBL/GenBank/DDBJ whole genome shotgun (WGS) entry which is preliminary data.</text>
</comment>
<dbReference type="Gene3D" id="1.10.150.240">
    <property type="entry name" value="Putative phosphatase, domain 2"/>
    <property type="match status" value="1"/>
</dbReference>
<evidence type="ECO:0000256" key="1">
    <source>
        <dbReference type="SAM" id="MobiDB-lite"/>
    </source>
</evidence>
<dbReference type="EMBL" id="JBCGDC010000030">
    <property type="protein sequence ID" value="MFB6394081.1"/>
    <property type="molecule type" value="Genomic_DNA"/>
</dbReference>
<dbReference type="RefSeq" id="WP_375734328.1">
    <property type="nucleotide sequence ID" value="NZ_JBCGDC010000030.1"/>
</dbReference>
<feature type="compositionally biased region" description="Pro residues" evidence="1">
    <location>
        <begin position="236"/>
        <end position="245"/>
    </location>
</feature>
<dbReference type="InterPro" id="IPR023214">
    <property type="entry name" value="HAD_sf"/>
</dbReference>
<organism evidence="2 3">
    <name type="scientific">Polymorphospora lycopeni</name>
    <dbReference type="NCBI Taxonomy" id="3140240"/>
    <lineage>
        <taxon>Bacteria</taxon>
        <taxon>Bacillati</taxon>
        <taxon>Actinomycetota</taxon>
        <taxon>Actinomycetes</taxon>
        <taxon>Micromonosporales</taxon>
        <taxon>Micromonosporaceae</taxon>
        <taxon>Polymorphospora</taxon>
    </lineage>
</organism>
<proteinExistence type="predicted"/>
<dbReference type="Proteomes" id="UP001582793">
    <property type="component" value="Unassembled WGS sequence"/>
</dbReference>
<dbReference type="PANTHER" id="PTHR43434">
    <property type="entry name" value="PHOSPHOGLYCOLATE PHOSPHATASE"/>
    <property type="match status" value="1"/>
</dbReference>
<evidence type="ECO:0000313" key="2">
    <source>
        <dbReference type="EMBL" id="MFB6394081.1"/>
    </source>
</evidence>
<gene>
    <name evidence="2" type="ORF">AAFH96_13330</name>
</gene>
<dbReference type="InterPro" id="IPR023198">
    <property type="entry name" value="PGP-like_dom2"/>
</dbReference>
<dbReference type="Gene3D" id="3.40.50.1000">
    <property type="entry name" value="HAD superfamily/HAD-like"/>
    <property type="match status" value="1"/>
</dbReference>
<dbReference type="Pfam" id="PF12710">
    <property type="entry name" value="HAD"/>
    <property type="match status" value="1"/>
</dbReference>
<reference evidence="2 3" key="1">
    <citation type="submission" date="2024-04" db="EMBL/GenBank/DDBJ databases">
        <title>Polymorphospora sp. isolated from Baiyangdian Lake in Xiong'an New Area.</title>
        <authorList>
            <person name="Zhang X."/>
            <person name="Liu J."/>
        </authorList>
    </citation>
    <scope>NUCLEOTIDE SEQUENCE [LARGE SCALE GENOMIC DNA]</scope>
    <source>
        <strain evidence="2 3">2-325</strain>
    </source>
</reference>
<name>A0ABV5CST1_9ACTN</name>
<feature type="region of interest" description="Disordered" evidence="1">
    <location>
        <begin position="232"/>
        <end position="257"/>
    </location>
</feature>
<dbReference type="SFLD" id="SFLDG01129">
    <property type="entry name" value="C1.5:_HAD__Beta-PGM__Phosphata"/>
    <property type="match status" value="1"/>
</dbReference>
<dbReference type="SUPFAM" id="SSF56784">
    <property type="entry name" value="HAD-like"/>
    <property type="match status" value="1"/>
</dbReference>